<proteinExistence type="predicted"/>
<sequence length="59" mass="6561">AMESGDAEVALDNAKRRIDPEYAAAQRAKDLGRLSDDFEEIGKSTFGKYNDQIKNIKLS</sequence>
<feature type="non-terminal residue" evidence="1">
    <location>
        <position position="1"/>
    </location>
</feature>
<comment type="caution">
    <text evidence="1">The sequence shown here is derived from an EMBL/GenBank/DDBJ whole genome shotgun (WGS) entry which is preliminary data.</text>
</comment>
<organism evidence="1">
    <name type="scientific">marine sediment metagenome</name>
    <dbReference type="NCBI Taxonomy" id="412755"/>
    <lineage>
        <taxon>unclassified sequences</taxon>
        <taxon>metagenomes</taxon>
        <taxon>ecological metagenomes</taxon>
    </lineage>
</organism>
<gene>
    <name evidence="1" type="ORF">S01H1_71049</name>
</gene>
<name>X0YNT5_9ZZZZ</name>
<accession>X0YNT5</accession>
<dbReference type="AlphaFoldDB" id="X0YNT5"/>
<reference evidence="1" key="1">
    <citation type="journal article" date="2014" name="Front. Microbiol.">
        <title>High frequency of phylogenetically diverse reductive dehalogenase-homologous genes in deep subseafloor sedimentary metagenomes.</title>
        <authorList>
            <person name="Kawai M."/>
            <person name="Futagami T."/>
            <person name="Toyoda A."/>
            <person name="Takaki Y."/>
            <person name="Nishi S."/>
            <person name="Hori S."/>
            <person name="Arai W."/>
            <person name="Tsubouchi T."/>
            <person name="Morono Y."/>
            <person name="Uchiyama I."/>
            <person name="Ito T."/>
            <person name="Fujiyama A."/>
            <person name="Inagaki F."/>
            <person name="Takami H."/>
        </authorList>
    </citation>
    <scope>NUCLEOTIDE SEQUENCE</scope>
    <source>
        <strain evidence="1">Expedition CK06-06</strain>
    </source>
</reference>
<evidence type="ECO:0000313" key="1">
    <source>
        <dbReference type="EMBL" id="GAG38391.1"/>
    </source>
</evidence>
<protein>
    <submittedName>
        <fullName evidence="1">Uncharacterized protein</fullName>
    </submittedName>
</protein>
<dbReference type="EMBL" id="BARS01047285">
    <property type="protein sequence ID" value="GAG38391.1"/>
    <property type="molecule type" value="Genomic_DNA"/>
</dbReference>